<comment type="caution">
    <text evidence="9">The sequence shown here is derived from an EMBL/GenBank/DDBJ whole genome shotgun (WGS) entry which is preliminary data.</text>
</comment>
<feature type="binding site" evidence="8">
    <location>
        <position position="222"/>
    </location>
    <ligand>
        <name>Zn(2+)</name>
        <dbReference type="ChEBI" id="CHEBI:29105"/>
        <label>2</label>
    </ligand>
</feature>
<dbReference type="Gene3D" id="3.40.630.10">
    <property type="entry name" value="Zn peptidases"/>
    <property type="match status" value="1"/>
</dbReference>
<protein>
    <submittedName>
        <fullName evidence="9">Endoglucanase</fullName>
        <ecNumber evidence="9">3.2.1.4</ecNumber>
    </submittedName>
</protein>
<dbReference type="PANTHER" id="PTHR32481:SF0">
    <property type="entry name" value="AMINOPEPTIDASE YPDE-RELATED"/>
    <property type="match status" value="1"/>
</dbReference>
<keyword evidence="9" id="KW-0326">Glycosidase</keyword>
<evidence type="ECO:0000256" key="6">
    <source>
        <dbReference type="PIRNR" id="PIRNR001123"/>
    </source>
</evidence>
<dbReference type="CDD" id="cd05656">
    <property type="entry name" value="M42_Frv"/>
    <property type="match status" value="1"/>
</dbReference>
<evidence type="ECO:0000256" key="7">
    <source>
        <dbReference type="PIRSR" id="PIRSR001123-1"/>
    </source>
</evidence>
<keyword evidence="3" id="KW-0645">Protease</keyword>
<reference evidence="9 10" key="1">
    <citation type="submission" date="2020-08" db="EMBL/GenBank/DDBJ databases">
        <title>Genomic Encyclopedia of Type Strains, Phase IV (KMG-IV): sequencing the most valuable type-strain genomes for metagenomic binning, comparative biology and taxonomic classification.</title>
        <authorList>
            <person name="Goeker M."/>
        </authorList>
    </citation>
    <scope>NUCLEOTIDE SEQUENCE [LARGE SCALE GENOMIC DNA]</scope>
    <source>
        <strain evidence="9 10">DSM 102189</strain>
    </source>
</reference>
<organism evidence="9 10">
    <name type="scientific">Polymorphobacter multimanifer</name>
    <dbReference type="NCBI Taxonomy" id="1070431"/>
    <lineage>
        <taxon>Bacteria</taxon>
        <taxon>Pseudomonadati</taxon>
        <taxon>Pseudomonadota</taxon>
        <taxon>Alphaproteobacteria</taxon>
        <taxon>Sphingomonadales</taxon>
        <taxon>Sphingosinicellaceae</taxon>
        <taxon>Polymorphobacter</taxon>
    </lineage>
</organism>
<gene>
    <name evidence="9" type="ORF">FHS79_000404</name>
</gene>
<evidence type="ECO:0000313" key="9">
    <source>
        <dbReference type="EMBL" id="MBB6226251.1"/>
    </source>
</evidence>
<comment type="cofactor">
    <cofactor evidence="8">
        <name>a divalent metal cation</name>
        <dbReference type="ChEBI" id="CHEBI:60240"/>
    </cofactor>
    <text evidence="8">Binds 2 divalent metal cations per subunit.</text>
</comment>
<dbReference type="InterPro" id="IPR008007">
    <property type="entry name" value="Peptidase_M42"/>
</dbReference>
<accession>A0A841L474</accession>
<dbReference type="PANTHER" id="PTHR32481">
    <property type="entry name" value="AMINOPEPTIDASE"/>
    <property type="match status" value="1"/>
</dbReference>
<dbReference type="SUPFAM" id="SSF101821">
    <property type="entry name" value="Aminopeptidase/glucanase lid domain"/>
    <property type="match status" value="1"/>
</dbReference>
<evidence type="ECO:0000313" key="10">
    <source>
        <dbReference type="Proteomes" id="UP000538147"/>
    </source>
</evidence>
<comment type="similarity">
    <text evidence="1 6">Belongs to the peptidase M42 family.</text>
</comment>
<dbReference type="EMBL" id="JACIIV010000002">
    <property type="protein sequence ID" value="MBB6226251.1"/>
    <property type="molecule type" value="Genomic_DNA"/>
</dbReference>
<dbReference type="SUPFAM" id="SSF53187">
    <property type="entry name" value="Zn-dependent exopeptidases"/>
    <property type="match status" value="1"/>
</dbReference>
<feature type="binding site" evidence="8">
    <location>
        <position position="75"/>
    </location>
    <ligand>
        <name>Zn(2+)</name>
        <dbReference type="ChEBI" id="CHEBI:29105"/>
        <label>1</label>
    </ligand>
</feature>
<sequence length="371" mass="39206">MGLALLAAPATAQDRTARLLGELADAHGPSGFEEPVRKIVVRELAPLTDSIRYDGVGSVIAQSGTTGPKIMFDAHMDEVGGMVRRIAPGGLLTMQLLGGFLDQVLIDKRWTILGSKGPVTAVTGIRSVHTVAAEERSRLIPRDMIFLDVGARTAAEVEALGISPGDPIVPWSPFEIMSGGVRYVGKAWDDRVGLAVVIEAMRRLKETGHPNQIFVAATVQEEIGLRGARTAADIIKPDVGIAIEAGVTGDMPGSPAEASQARLGGGPGIFLFDSSTIPNRKFVALVKAVAAAERIPLQLDLVQGYGDDSGAIQATDGGVPTVNLVVPGRSLHAHNGIIDRGDFDRMVELVVALIRRLDAKTVAELKDFTPR</sequence>
<dbReference type="GO" id="GO:0008810">
    <property type="term" value="F:cellulase activity"/>
    <property type="evidence" value="ECO:0007669"/>
    <property type="project" value="UniProtKB-EC"/>
</dbReference>
<dbReference type="GO" id="GO:0046872">
    <property type="term" value="F:metal ion binding"/>
    <property type="evidence" value="ECO:0007669"/>
    <property type="project" value="UniProtKB-UniRule"/>
</dbReference>
<evidence type="ECO:0000256" key="3">
    <source>
        <dbReference type="ARBA" id="ARBA00022670"/>
    </source>
</evidence>
<keyword evidence="10" id="KW-1185">Reference proteome</keyword>
<evidence type="ECO:0000256" key="8">
    <source>
        <dbReference type="PIRSR" id="PIRSR001123-2"/>
    </source>
</evidence>
<name>A0A841L474_9SPHN</name>
<proteinExistence type="inferred from homology"/>
<dbReference type="GO" id="GO:0006508">
    <property type="term" value="P:proteolysis"/>
    <property type="evidence" value="ECO:0007669"/>
    <property type="project" value="UniProtKB-KW"/>
</dbReference>
<dbReference type="PIRSF" id="PIRSF001123">
    <property type="entry name" value="PepA_GA"/>
    <property type="match status" value="1"/>
</dbReference>
<dbReference type="RefSeq" id="WP_243452573.1">
    <property type="nucleotide sequence ID" value="NZ_JACIIV010000002.1"/>
</dbReference>
<dbReference type="AlphaFoldDB" id="A0A841L474"/>
<keyword evidence="4 8" id="KW-0479">Metal-binding</keyword>
<evidence type="ECO:0000256" key="4">
    <source>
        <dbReference type="ARBA" id="ARBA00022723"/>
    </source>
</evidence>
<dbReference type="InterPro" id="IPR023367">
    <property type="entry name" value="Peptidase_M42_dom2"/>
</dbReference>
<dbReference type="Proteomes" id="UP000538147">
    <property type="component" value="Unassembled WGS sequence"/>
</dbReference>
<evidence type="ECO:0000256" key="2">
    <source>
        <dbReference type="ARBA" id="ARBA00022438"/>
    </source>
</evidence>
<dbReference type="Gene3D" id="2.40.30.40">
    <property type="entry name" value="Peptidase M42, domain 2"/>
    <property type="match status" value="1"/>
</dbReference>
<dbReference type="EC" id="3.2.1.4" evidence="9"/>
<dbReference type="Pfam" id="PF05343">
    <property type="entry name" value="Peptidase_M42"/>
    <property type="match status" value="1"/>
</dbReference>
<dbReference type="InterPro" id="IPR051464">
    <property type="entry name" value="Peptidase_M42_aminopept"/>
</dbReference>
<feature type="binding site" evidence="8">
    <location>
        <position position="189"/>
    </location>
    <ligand>
        <name>Zn(2+)</name>
        <dbReference type="ChEBI" id="CHEBI:29105"/>
        <label>1</label>
    </ligand>
</feature>
<feature type="active site" description="Proton acceptor" evidence="7">
    <location>
        <position position="221"/>
    </location>
</feature>
<evidence type="ECO:0000256" key="1">
    <source>
        <dbReference type="ARBA" id="ARBA00006272"/>
    </source>
</evidence>
<dbReference type="GO" id="GO:0004177">
    <property type="term" value="F:aminopeptidase activity"/>
    <property type="evidence" value="ECO:0007669"/>
    <property type="project" value="UniProtKB-UniRule"/>
</dbReference>
<feature type="binding site" evidence="8">
    <location>
        <position position="244"/>
    </location>
    <ligand>
        <name>Zn(2+)</name>
        <dbReference type="ChEBI" id="CHEBI:29105"/>
        <label>1</label>
    </ligand>
</feature>
<feature type="binding site" evidence="8">
    <location>
        <position position="332"/>
    </location>
    <ligand>
        <name>Zn(2+)</name>
        <dbReference type="ChEBI" id="CHEBI:29105"/>
        <label>2</label>
    </ligand>
</feature>
<keyword evidence="2" id="KW-0031">Aminopeptidase</keyword>
<evidence type="ECO:0000256" key="5">
    <source>
        <dbReference type="ARBA" id="ARBA00022801"/>
    </source>
</evidence>
<keyword evidence="5 9" id="KW-0378">Hydrolase</keyword>
<feature type="binding site" evidence="8">
    <location>
        <position position="189"/>
    </location>
    <ligand>
        <name>Zn(2+)</name>
        <dbReference type="ChEBI" id="CHEBI:29105"/>
        <label>2</label>
    </ligand>
</feature>